<feature type="domain" description="DUF4283" evidence="2">
    <location>
        <begin position="31"/>
        <end position="111"/>
    </location>
</feature>
<dbReference type="InterPro" id="IPR040256">
    <property type="entry name" value="At4g02000-like"/>
</dbReference>
<dbReference type="PANTHER" id="PTHR31286:SF180">
    <property type="entry name" value="OS10G0362600 PROTEIN"/>
    <property type="match status" value="1"/>
</dbReference>
<name>A0A803MUJ5_CHEQI</name>
<dbReference type="Gramene" id="AUR62035507-RA">
    <property type="protein sequence ID" value="AUR62035507-RA:cds"/>
    <property type="gene ID" value="AUR62035507"/>
</dbReference>
<reference evidence="3" key="1">
    <citation type="journal article" date="2017" name="Nature">
        <title>The genome of Chenopodium quinoa.</title>
        <authorList>
            <person name="Jarvis D.E."/>
            <person name="Ho Y.S."/>
            <person name="Lightfoot D.J."/>
            <person name="Schmoeckel S.M."/>
            <person name="Li B."/>
            <person name="Borm T.J.A."/>
            <person name="Ohyanagi H."/>
            <person name="Mineta K."/>
            <person name="Michell C.T."/>
            <person name="Saber N."/>
            <person name="Kharbatia N.M."/>
            <person name="Rupper R.R."/>
            <person name="Sharp A.R."/>
            <person name="Dally N."/>
            <person name="Boughton B.A."/>
            <person name="Woo Y.H."/>
            <person name="Gao G."/>
            <person name="Schijlen E.G.W.M."/>
            <person name="Guo X."/>
            <person name="Momin A.A."/>
            <person name="Negrao S."/>
            <person name="Al-Babili S."/>
            <person name="Gehring C."/>
            <person name="Roessner U."/>
            <person name="Jung C."/>
            <person name="Murphy K."/>
            <person name="Arold S.T."/>
            <person name="Gojobori T."/>
            <person name="van der Linden C.G."/>
            <person name="van Loo E.N."/>
            <person name="Jellen E.N."/>
            <person name="Maughan P.J."/>
            <person name="Tester M."/>
        </authorList>
    </citation>
    <scope>NUCLEOTIDE SEQUENCE [LARGE SCALE GENOMIC DNA]</scope>
    <source>
        <strain evidence="3">cv. PI 614886</strain>
    </source>
</reference>
<feature type="region of interest" description="Disordered" evidence="1">
    <location>
        <begin position="390"/>
        <end position="449"/>
    </location>
</feature>
<sequence length="449" mass="51280">MSDRNHYTRNINMAAALAEIEPYRISGSRAFWQKCVYGYLMDYRTLSPNTIRDFINQRWRTRGYIEVFKMNDLYVFKCTNDEDRQDLLYKTKACFDGALMVFAPWWPNQVPHTVRFKKAKFWVRICGLPCEYLNSHMAETVGELLGMPFQIDFEPQFVPRNDYLRIEVLLNLGEPLVPGCGRIGHKLTRCRRHEDLIQQDVNHKLMQYQSRGIPTLETDEGFSKFNLDMRATPASERTITPREQFGEDPNHPPSPNFRASDIMVDFDLGVQNGGRTVRPGERFSGGGVPFRGPVGNYDGTPSQNNQTGVDMEVEEQGIAQDPVVAAAQIEAGGKVEATTRIVLLVVTLTEAQHLQPRSKATTRIRIRTGESLELFQEFDSHNQPRAVKIREPDSPVHDPMDYQGEDNTDFIPIGQVPEDPMSPWLGEQQIDHEEDDLPEENNMEAIANT</sequence>
<dbReference type="AlphaFoldDB" id="A0A803MUJ5"/>
<dbReference type="InterPro" id="IPR025558">
    <property type="entry name" value="DUF4283"/>
</dbReference>
<dbReference type="Pfam" id="PF14111">
    <property type="entry name" value="DUF4283"/>
    <property type="match status" value="1"/>
</dbReference>
<reference evidence="3" key="2">
    <citation type="submission" date="2021-03" db="UniProtKB">
        <authorList>
            <consortium name="EnsemblPlants"/>
        </authorList>
    </citation>
    <scope>IDENTIFICATION</scope>
</reference>
<feature type="compositionally biased region" description="Basic and acidic residues" evidence="1">
    <location>
        <begin position="390"/>
        <end position="400"/>
    </location>
</feature>
<organism evidence="3 4">
    <name type="scientific">Chenopodium quinoa</name>
    <name type="common">Quinoa</name>
    <dbReference type="NCBI Taxonomy" id="63459"/>
    <lineage>
        <taxon>Eukaryota</taxon>
        <taxon>Viridiplantae</taxon>
        <taxon>Streptophyta</taxon>
        <taxon>Embryophyta</taxon>
        <taxon>Tracheophyta</taxon>
        <taxon>Spermatophyta</taxon>
        <taxon>Magnoliopsida</taxon>
        <taxon>eudicotyledons</taxon>
        <taxon>Gunneridae</taxon>
        <taxon>Pentapetalae</taxon>
        <taxon>Caryophyllales</taxon>
        <taxon>Chenopodiaceae</taxon>
        <taxon>Chenopodioideae</taxon>
        <taxon>Atripliceae</taxon>
        <taxon>Chenopodium</taxon>
    </lineage>
</organism>
<dbReference type="Proteomes" id="UP000596660">
    <property type="component" value="Unplaced"/>
</dbReference>
<evidence type="ECO:0000313" key="4">
    <source>
        <dbReference type="Proteomes" id="UP000596660"/>
    </source>
</evidence>
<dbReference type="EnsemblPlants" id="AUR62035507-RA">
    <property type="protein sequence ID" value="AUR62035507-RA:cds"/>
    <property type="gene ID" value="AUR62035507"/>
</dbReference>
<evidence type="ECO:0000256" key="1">
    <source>
        <dbReference type="SAM" id="MobiDB-lite"/>
    </source>
</evidence>
<keyword evidence="4" id="KW-1185">Reference proteome</keyword>
<dbReference type="PANTHER" id="PTHR31286">
    <property type="entry name" value="GLYCINE-RICH CELL WALL STRUCTURAL PROTEIN 1.8-LIKE"/>
    <property type="match status" value="1"/>
</dbReference>
<proteinExistence type="predicted"/>
<feature type="compositionally biased region" description="Acidic residues" evidence="1">
    <location>
        <begin position="432"/>
        <end position="442"/>
    </location>
</feature>
<protein>
    <recommendedName>
        <fullName evidence="2">DUF4283 domain-containing protein</fullName>
    </recommendedName>
</protein>
<accession>A0A803MUJ5</accession>
<evidence type="ECO:0000313" key="3">
    <source>
        <dbReference type="EnsemblPlants" id="AUR62035507-RA:cds"/>
    </source>
</evidence>
<feature type="region of interest" description="Disordered" evidence="1">
    <location>
        <begin position="275"/>
        <end position="299"/>
    </location>
</feature>
<evidence type="ECO:0000259" key="2">
    <source>
        <dbReference type="Pfam" id="PF14111"/>
    </source>
</evidence>